<organism evidence="1 2">
    <name type="scientific">Limosa lapponica baueri</name>
    <dbReference type="NCBI Taxonomy" id="1758121"/>
    <lineage>
        <taxon>Eukaryota</taxon>
        <taxon>Metazoa</taxon>
        <taxon>Chordata</taxon>
        <taxon>Craniata</taxon>
        <taxon>Vertebrata</taxon>
        <taxon>Euteleostomi</taxon>
        <taxon>Archelosauria</taxon>
        <taxon>Archosauria</taxon>
        <taxon>Dinosauria</taxon>
        <taxon>Saurischia</taxon>
        <taxon>Theropoda</taxon>
        <taxon>Coelurosauria</taxon>
        <taxon>Aves</taxon>
        <taxon>Neognathae</taxon>
        <taxon>Neoaves</taxon>
        <taxon>Charadriiformes</taxon>
        <taxon>Scolopacidae</taxon>
        <taxon>Limosa</taxon>
    </lineage>
</organism>
<sequence length="172" mass="19627">MHLMEKELAGWKHPNSYNQGSMSKWKSEMSGVAQGSILGPNNIFINDIDNAIQCTLRKFADDTKLSSAVDTLEERQVNQRNLDRLEKWGHANFMKFNKAKWKVLHPESGKYRLGDELIESSPAEKDLGILVDEKFDMSWQCVITAPEHHKKKLGQQVRSGHIILPEVLVSKD</sequence>
<evidence type="ECO:0000313" key="2">
    <source>
        <dbReference type="Proteomes" id="UP000233556"/>
    </source>
</evidence>
<accession>A0A2I0U831</accession>
<keyword evidence="1" id="KW-0548">Nucleotidyltransferase</keyword>
<name>A0A2I0U831_LIMLA</name>
<proteinExistence type="predicted"/>
<protein>
    <submittedName>
        <fullName evidence="1">Rna-directed dna polymerase from mobile element jockey-like</fullName>
    </submittedName>
</protein>
<gene>
    <name evidence="1" type="ORF">llap_7502</name>
</gene>
<reference evidence="2" key="2">
    <citation type="submission" date="2017-12" db="EMBL/GenBank/DDBJ databases">
        <title>Genome sequence of the Bar-tailed Godwit (Limosa lapponica baueri).</title>
        <authorList>
            <person name="Lima N.C.B."/>
            <person name="Parody-Merino A.M."/>
            <person name="Battley P.F."/>
            <person name="Fidler A.E."/>
            <person name="Prosdocimi F."/>
        </authorList>
    </citation>
    <scope>NUCLEOTIDE SEQUENCE [LARGE SCALE GENOMIC DNA]</scope>
</reference>
<keyword evidence="1" id="KW-0695">RNA-directed DNA polymerase</keyword>
<dbReference type="PANTHER" id="PTHR33332">
    <property type="entry name" value="REVERSE TRANSCRIPTASE DOMAIN-CONTAINING PROTEIN"/>
    <property type="match status" value="1"/>
</dbReference>
<keyword evidence="2" id="KW-1185">Reference proteome</keyword>
<dbReference type="OrthoDB" id="3230070at2759"/>
<dbReference type="AlphaFoldDB" id="A0A2I0U831"/>
<dbReference type="EMBL" id="KZ506022">
    <property type="protein sequence ID" value="PKU42188.1"/>
    <property type="molecule type" value="Genomic_DNA"/>
</dbReference>
<reference evidence="2" key="1">
    <citation type="submission" date="2017-11" db="EMBL/GenBank/DDBJ databases">
        <authorList>
            <person name="Lima N.C."/>
            <person name="Parody-Merino A.M."/>
            <person name="Battley P.F."/>
            <person name="Fidler A.E."/>
            <person name="Prosdocimi F."/>
        </authorList>
    </citation>
    <scope>NUCLEOTIDE SEQUENCE [LARGE SCALE GENOMIC DNA]</scope>
</reference>
<keyword evidence="1" id="KW-0808">Transferase</keyword>
<dbReference type="GO" id="GO:0003964">
    <property type="term" value="F:RNA-directed DNA polymerase activity"/>
    <property type="evidence" value="ECO:0007669"/>
    <property type="project" value="UniProtKB-KW"/>
</dbReference>
<evidence type="ECO:0000313" key="1">
    <source>
        <dbReference type="EMBL" id="PKU42188.1"/>
    </source>
</evidence>
<dbReference type="Proteomes" id="UP000233556">
    <property type="component" value="Unassembled WGS sequence"/>
</dbReference>